<proteinExistence type="predicted"/>
<name>A0A7K1S4D1_9BACT</name>
<keyword evidence="2" id="KW-1185">Reference proteome</keyword>
<gene>
    <name evidence="1" type="ORF">GO755_00375</name>
</gene>
<organism evidence="1 2">
    <name type="scientific">Spirosoma arboris</name>
    <dbReference type="NCBI Taxonomy" id="2682092"/>
    <lineage>
        <taxon>Bacteria</taxon>
        <taxon>Pseudomonadati</taxon>
        <taxon>Bacteroidota</taxon>
        <taxon>Cytophagia</taxon>
        <taxon>Cytophagales</taxon>
        <taxon>Cytophagaceae</taxon>
        <taxon>Spirosoma</taxon>
    </lineage>
</organism>
<dbReference type="AlphaFoldDB" id="A0A7K1S4D1"/>
<accession>A0A7K1S4D1</accession>
<evidence type="ECO:0000313" key="1">
    <source>
        <dbReference type="EMBL" id="MVM28466.1"/>
    </source>
</evidence>
<reference evidence="1 2" key="1">
    <citation type="submission" date="2019-12" db="EMBL/GenBank/DDBJ databases">
        <title>Spirosoma sp. HMF4905 genome sequencing and assembly.</title>
        <authorList>
            <person name="Kang H."/>
            <person name="Cha I."/>
            <person name="Kim H."/>
            <person name="Joh K."/>
        </authorList>
    </citation>
    <scope>NUCLEOTIDE SEQUENCE [LARGE SCALE GENOMIC DNA]</scope>
    <source>
        <strain evidence="1 2">HMF4905</strain>
    </source>
</reference>
<evidence type="ECO:0000313" key="2">
    <source>
        <dbReference type="Proteomes" id="UP000436006"/>
    </source>
</evidence>
<comment type="caution">
    <text evidence="1">The sequence shown here is derived from an EMBL/GenBank/DDBJ whole genome shotgun (WGS) entry which is preliminary data.</text>
</comment>
<protein>
    <submittedName>
        <fullName evidence="1">Uncharacterized protein</fullName>
    </submittedName>
</protein>
<dbReference type="EMBL" id="WPIN01000001">
    <property type="protein sequence ID" value="MVM28466.1"/>
    <property type="molecule type" value="Genomic_DNA"/>
</dbReference>
<dbReference type="Proteomes" id="UP000436006">
    <property type="component" value="Unassembled WGS sequence"/>
</dbReference>
<dbReference type="RefSeq" id="WP_157582589.1">
    <property type="nucleotide sequence ID" value="NZ_WPIN01000001.1"/>
</dbReference>
<sequence length="59" mass="6801">MKVLLLFACFDACQFPLLSCLTDPMDMNYTHAEGMQSLISKTINPPIDERKMRSYQSKK</sequence>